<proteinExistence type="inferred from homology"/>
<dbReference type="EMBL" id="JAUTXT010000010">
    <property type="protein sequence ID" value="KAK3676546.1"/>
    <property type="molecule type" value="Genomic_DNA"/>
</dbReference>
<dbReference type="InterPro" id="IPR000960">
    <property type="entry name" value="Flavin_mOase"/>
</dbReference>
<dbReference type="PRINTS" id="PR00370">
    <property type="entry name" value="FMOXYGENASE"/>
</dbReference>
<dbReference type="PIRSF" id="PIRSF000332">
    <property type="entry name" value="FMO"/>
    <property type="match status" value="1"/>
</dbReference>
<keyword evidence="4" id="KW-0521">NADP</keyword>
<evidence type="ECO:0000313" key="6">
    <source>
        <dbReference type="EMBL" id="KAK3676546.1"/>
    </source>
</evidence>
<evidence type="ECO:0000256" key="5">
    <source>
        <dbReference type="ARBA" id="ARBA00023002"/>
    </source>
</evidence>
<dbReference type="Pfam" id="PF00743">
    <property type="entry name" value="FMO-like"/>
    <property type="match status" value="1"/>
</dbReference>
<accession>A0AAE0WRF7</accession>
<dbReference type="SUPFAM" id="SSF51905">
    <property type="entry name" value="FAD/NAD(P)-binding domain"/>
    <property type="match status" value="2"/>
</dbReference>
<evidence type="ECO:0000256" key="1">
    <source>
        <dbReference type="ARBA" id="ARBA00009183"/>
    </source>
</evidence>
<dbReference type="GO" id="GO:0050660">
    <property type="term" value="F:flavin adenine dinucleotide binding"/>
    <property type="evidence" value="ECO:0007669"/>
    <property type="project" value="InterPro"/>
</dbReference>
<keyword evidence="3" id="KW-0274">FAD</keyword>
<dbReference type="GO" id="GO:0050661">
    <property type="term" value="F:NADP binding"/>
    <property type="evidence" value="ECO:0007669"/>
    <property type="project" value="InterPro"/>
</dbReference>
<reference evidence="6" key="1">
    <citation type="submission" date="2023-07" db="EMBL/GenBank/DDBJ databases">
        <title>Black Yeasts Isolated from many extreme environments.</title>
        <authorList>
            <person name="Coleine C."/>
            <person name="Stajich J.E."/>
            <person name="Selbmann L."/>
        </authorList>
    </citation>
    <scope>NUCLEOTIDE SEQUENCE</scope>
    <source>
        <strain evidence="6">CCFEE 5485</strain>
    </source>
</reference>
<keyword evidence="5" id="KW-0560">Oxidoreductase</keyword>
<dbReference type="InterPro" id="IPR050346">
    <property type="entry name" value="FMO-like"/>
</dbReference>
<dbReference type="Proteomes" id="UP001274830">
    <property type="component" value="Unassembled WGS sequence"/>
</dbReference>
<sequence>MTTATIPSVAVIGLGAFGLVTVKNLLEEGFDVTGFDRNSSVGGLWSLSPEATVSALSSTSVNVSRERGCFTDFPFPDETGSYPTAGEVKKYLNDYCSHFNLWPNLHLQTSIAGIQRDEEARKWRLNVVRKGGIIEKLSFDKLVIATGPQNVPVIPDIPNANVFKGTITHSATFKDPTKFAGKNVVVLGIGNSAVDTSTSLIGHANKIYLAHRSGCLLLPRILNDGTSLDHAATYRTFAIRDFLETFVPQLAARFIDNMVATIQKTHYDFDPQWRIDTPTPSLTKRNPTVSYFIYDALREEKVISTHGIKRYAGPRSLEMDDGTVLEDVDAVVYCTGYQLELSWLGKYDPTVINPDTADEKQHDYAAPRLYQNIISHDQPDSLAFIGLALTIFPAFVIADLSAMALAQMWSKPELLPSDHEMQDRLAKHKAWRARVNVMANPAGKGPPPLQVETGHFLAWVQDVAGTWVNEHLSYNSLAAWILWWQDRELSKVLMDGVNSPHSYRLFDSHGRRKAWGGARDAVFHVNEEVKRRVEARKADGKVKIISGGVIAHS</sequence>
<gene>
    <name evidence="6" type="ORF">LTR78_003822</name>
</gene>
<name>A0AAE0WRF7_9PEZI</name>
<dbReference type="InterPro" id="IPR020946">
    <property type="entry name" value="Flavin_mOase-like"/>
</dbReference>
<dbReference type="InterPro" id="IPR036188">
    <property type="entry name" value="FAD/NAD-bd_sf"/>
</dbReference>
<keyword evidence="7" id="KW-1185">Reference proteome</keyword>
<evidence type="ECO:0000256" key="4">
    <source>
        <dbReference type="ARBA" id="ARBA00022857"/>
    </source>
</evidence>
<evidence type="ECO:0000256" key="2">
    <source>
        <dbReference type="ARBA" id="ARBA00022630"/>
    </source>
</evidence>
<dbReference type="PANTHER" id="PTHR23023">
    <property type="entry name" value="DIMETHYLANILINE MONOOXYGENASE"/>
    <property type="match status" value="1"/>
</dbReference>
<comment type="caution">
    <text evidence="6">The sequence shown here is derived from an EMBL/GenBank/DDBJ whole genome shotgun (WGS) entry which is preliminary data.</text>
</comment>
<comment type="similarity">
    <text evidence="1">Belongs to the FMO family.</text>
</comment>
<evidence type="ECO:0000313" key="7">
    <source>
        <dbReference type="Proteomes" id="UP001274830"/>
    </source>
</evidence>
<evidence type="ECO:0000256" key="3">
    <source>
        <dbReference type="ARBA" id="ARBA00022827"/>
    </source>
</evidence>
<keyword evidence="2" id="KW-0285">Flavoprotein</keyword>
<dbReference type="AlphaFoldDB" id="A0AAE0WRF7"/>
<organism evidence="6 7">
    <name type="scientific">Recurvomyces mirabilis</name>
    <dbReference type="NCBI Taxonomy" id="574656"/>
    <lineage>
        <taxon>Eukaryota</taxon>
        <taxon>Fungi</taxon>
        <taxon>Dikarya</taxon>
        <taxon>Ascomycota</taxon>
        <taxon>Pezizomycotina</taxon>
        <taxon>Dothideomycetes</taxon>
        <taxon>Dothideomycetidae</taxon>
        <taxon>Mycosphaerellales</taxon>
        <taxon>Teratosphaeriaceae</taxon>
        <taxon>Recurvomyces</taxon>
    </lineage>
</organism>
<protein>
    <submittedName>
        <fullName evidence="6">Uncharacterized protein</fullName>
    </submittedName>
</protein>
<dbReference type="GO" id="GO:0004499">
    <property type="term" value="F:N,N-dimethylaniline monooxygenase activity"/>
    <property type="evidence" value="ECO:0007669"/>
    <property type="project" value="InterPro"/>
</dbReference>
<dbReference type="Gene3D" id="3.50.50.60">
    <property type="entry name" value="FAD/NAD(P)-binding domain"/>
    <property type="match status" value="1"/>
</dbReference>